<keyword evidence="1" id="KW-0812">Transmembrane</keyword>
<keyword evidence="1" id="KW-1133">Transmembrane helix</keyword>
<name>A0A437M0S1_9SPHN</name>
<proteinExistence type="predicted"/>
<evidence type="ECO:0000259" key="2">
    <source>
        <dbReference type="SMART" id="SM01008"/>
    </source>
</evidence>
<dbReference type="PANTHER" id="PTHR47495">
    <property type="entry name" value="ALDEHYDE DEHYDROGENASE"/>
    <property type="match status" value="1"/>
</dbReference>
<dbReference type="Gene3D" id="3.30.365.10">
    <property type="entry name" value="Aldehyde oxidase/xanthine dehydrogenase, molybdopterin binding domain"/>
    <property type="match status" value="4"/>
</dbReference>
<dbReference type="Proteomes" id="UP000282971">
    <property type="component" value="Unassembled WGS sequence"/>
</dbReference>
<dbReference type="Gene3D" id="3.90.1170.50">
    <property type="entry name" value="Aldehyde oxidase/xanthine dehydrogenase, a/b hammerhead"/>
    <property type="match status" value="1"/>
</dbReference>
<dbReference type="PANTHER" id="PTHR47495:SF2">
    <property type="entry name" value="ALDEHYDE DEHYDROGENASE"/>
    <property type="match status" value="1"/>
</dbReference>
<dbReference type="InterPro" id="IPR000674">
    <property type="entry name" value="Ald_Oxase/Xan_DH_a/b"/>
</dbReference>
<dbReference type="Pfam" id="PF20256">
    <property type="entry name" value="MoCoBD_2"/>
    <property type="match status" value="2"/>
</dbReference>
<dbReference type="InterPro" id="IPR052516">
    <property type="entry name" value="N-heterocyclic_Hydroxylase"/>
</dbReference>
<organism evidence="3 4">
    <name type="scientific">Sphingomonas crocodyli</name>
    <dbReference type="NCBI Taxonomy" id="1979270"/>
    <lineage>
        <taxon>Bacteria</taxon>
        <taxon>Pseudomonadati</taxon>
        <taxon>Pseudomonadota</taxon>
        <taxon>Alphaproteobacteria</taxon>
        <taxon>Sphingomonadales</taxon>
        <taxon>Sphingomonadaceae</taxon>
        <taxon>Sphingomonas</taxon>
    </lineage>
</organism>
<keyword evidence="1" id="KW-0472">Membrane</keyword>
<dbReference type="OrthoDB" id="9767994at2"/>
<sequence length="756" mass="78768">MHGQAPNEKRGSEGKGITRRKLLIGGGVGAGLVVGWALWPRTYRSDLTAAPGETIFGAYLKIGADGRVIVAVPQAEMGQGVYTSLPQILADELGADWRTVGVEPAPVSPVYANSFIIEEALSGKVPAFMGSVAHWAAREIAMRSNLILTGGSTSIRAFEAPLREAGAVARSLLCMVAAKRWGIDWAACDTKDGFVVRGEDRLRFAELAAEAATLTPPDPVPLREPGERTIVGTSVPRLDLPSKVDGSARFGADVRLPGMLYASIAHGPYGGSKPAKYVLADAEATPGVAGVVIDPKFIAVIGTNWWAADTGLQKLQTDFETAGPRPNDITISRALKAALDATLNGGGNAKTFVEKGEIESALGGSNVVTATYSVPMLAHAPMETLTATARFTGDRLEVWVPTQAAGICRAAVAKTMGMDEARVTLYPTLLGGGFGRKVEVDAACEAAIIAKKAGKPVQLVYPRREDIHVSRFRPPALGRMRGRIGPGGTIAGWEATIAAPPSQAEAQDRLQLKAPGEHGPEGGAVEGASPPYATPALAVSHAAATTGVGTGWWRSVANSYTAFFNESFADELALQAGLDPLSFRMAALSNAPRLAHCLTTATALGGWQGGQPGVGQGIAVHSCFGSHVAMMVEVEVTADQMVKVLTVSAAVDCGHVIHPDIVLQQIEGGIIFGMSNAFGMPIELNDGMVVAQNFDGLGLPMLTDTPEIRVELIESPHAAGGAGEIAVPPVAPAIANAIFAATGKRLRNLPLRLADA</sequence>
<comment type="caution">
    <text evidence="3">The sequence shown here is derived from an EMBL/GenBank/DDBJ whole genome shotgun (WGS) entry which is preliminary data.</text>
</comment>
<keyword evidence="4" id="KW-1185">Reference proteome</keyword>
<dbReference type="SUPFAM" id="SSF56003">
    <property type="entry name" value="Molybdenum cofactor-binding domain"/>
    <property type="match status" value="2"/>
</dbReference>
<dbReference type="InterPro" id="IPR036856">
    <property type="entry name" value="Ald_Oxase/Xan_DH_a/b_sf"/>
</dbReference>
<evidence type="ECO:0000256" key="1">
    <source>
        <dbReference type="SAM" id="Phobius"/>
    </source>
</evidence>
<evidence type="ECO:0000313" key="3">
    <source>
        <dbReference type="EMBL" id="RVT91309.1"/>
    </source>
</evidence>
<dbReference type="EMBL" id="SACN01000002">
    <property type="protein sequence ID" value="RVT91309.1"/>
    <property type="molecule type" value="Genomic_DNA"/>
</dbReference>
<feature type="transmembrane region" description="Helical" evidence="1">
    <location>
        <begin position="21"/>
        <end position="39"/>
    </location>
</feature>
<accession>A0A437M0S1</accession>
<gene>
    <name evidence="3" type="ORF">EOD43_17545</name>
</gene>
<dbReference type="PIRSF" id="PIRSF036389">
    <property type="entry name" value="IOR_B"/>
    <property type="match status" value="1"/>
</dbReference>
<evidence type="ECO:0000313" key="4">
    <source>
        <dbReference type="Proteomes" id="UP000282971"/>
    </source>
</evidence>
<feature type="domain" description="Aldehyde oxidase/xanthine dehydrogenase a/b hammerhead" evidence="2">
    <location>
        <begin position="245"/>
        <end position="323"/>
    </location>
</feature>
<dbReference type="InterPro" id="IPR012368">
    <property type="entry name" value="OxRdtase_Mopterin-bd_su_IorB"/>
</dbReference>
<dbReference type="SUPFAM" id="SSF54665">
    <property type="entry name" value="CO dehydrogenase molybdoprotein N-domain-like"/>
    <property type="match status" value="1"/>
</dbReference>
<dbReference type="InterPro" id="IPR037165">
    <property type="entry name" value="AldOxase/xan_DH_Mopterin-bd_sf"/>
</dbReference>
<dbReference type="SMART" id="SM01008">
    <property type="entry name" value="Ald_Xan_dh_C"/>
    <property type="match status" value="1"/>
</dbReference>
<protein>
    <submittedName>
        <fullName evidence="3">Xanthine dehydrogenase family protein molybdopterin-binding subunit</fullName>
    </submittedName>
</protein>
<dbReference type="InterPro" id="IPR046867">
    <property type="entry name" value="AldOxase/xan_DH_MoCoBD2"/>
</dbReference>
<dbReference type="InterPro" id="IPR008274">
    <property type="entry name" value="AldOxase/xan_DH_MoCoBD1"/>
</dbReference>
<reference evidence="3 4" key="1">
    <citation type="submission" date="2019-01" db="EMBL/GenBank/DDBJ databases">
        <authorList>
            <person name="Chen W.-M."/>
        </authorList>
    </citation>
    <scope>NUCLEOTIDE SEQUENCE [LARGE SCALE GENOMIC DNA]</scope>
    <source>
        <strain evidence="3 4">CCP-7</strain>
    </source>
</reference>
<dbReference type="Pfam" id="PF02738">
    <property type="entry name" value="MoCoBD_1"/>
    <property type="match status" value="1"/>
</dbReference>
<dbReference type="GO" id="GO:0016491">
    <property type="term" value="F:oxidoreductase activity"/>
    <property type="evidence" value="ECO:0007669"/>
    <property type="project" value="InterPro"/>
</dbReference>
<dbReference type="RefSeq" id="WP_127745322.1">
    <property type="nucleotide sequence ID" value="NZ_SACN01000002.1"/>
</dbReference>
<dbReference type="AlphaFoldDB" id="A0A437M0S1"/>